<reference evidence="13 14" key="1">
    <citation type="submission" date="2016-10" db="EMBL/GenBank/DDBJ databases">
        <authorList>
            <person name="de Groot N.N."/>
        </authorList>
    </citation>
    <scope>NUCLEOTIDE SEQUENCE [LARGE SCALE GENOMIC DNA]</scope>
    <source>
        <strain evidence="13 14">DSM 15893</strain>
    </source>
</reference>
<dbReference type="Gene3D" id="3.40.930.10">
    <property type="entry name" value="Mannitol-specific EII, Chain A"/>
    <property type="match status" value="1"/>
</dbReference>
<dbReference type="RefSeq" id="WP_074928306.1">
    <property type="nucleotide sequence ID" value="NZ_FOWR01000038.1"/>
</dbReference>
<comment type="subcellular location">
    <subcellularLocation>
        <location evidence="2">Cytoplasm</location>
    </subcellularLocation>
</comment>
<evidence type="ECO:0000256" key="5">
    <source>
        <dbReference type="ARBA" id="ARBA00022490"/>
    </source>
</evidence>
<dbReference type="CDD" id="cd00367">
    <property type="entry name" value="PTS-HPr_like"/>
    <property type="match status" value="1"/>
</dbReference>
<dbReference type="InterPro" id="IPR002178">
    <property type="entry name" value="PTS_EIIA_type-2_dom"/>
</dbReference>
<evidence type="ECO:0000259" key="11">
    <source>
        <dbReference type="PROSITE" id="PS51094"/>
    </source>
</evidence>
<keyword evidence="6" id="KW-0597">Phosphoprotein</keyword>
<gene>
    <name evidence="13" type="ORF">SAMN03084138_03949</name>
</gene>
<dbReference type="FunFam" id="3.40.930.10:FF:000006">
    <property type="entry name" value="Fructose-specific PTS system IIA component"/>
    <property type="match status" value="1"/>
</dbReference>
<dbReference type="SUPFAM" id="SSF55804">
    <property type="entry name" value="Phoshotransferase/anion transport protein"/>
    <property type="match status" value="2"/>
</dbReference>
<dbReference type="GO" id="GO:0009401">
    <property type="term" value="P:phosphoenolpyruvate-dependent sugar phosphotransferase system"/>
    <property type="evidence" value="ECO:0007669"/>
    <property type="project" value="UniProtKB-KW"/>
</dbReference>
<evidence type="ECO:0000256" key="9">
    <source>
        <dbReference type="ARBA" id="ARBA00022683"/>
    </source>
</evidence>
<evidence type="ECO:0000256" key="3">
    <source>
        <dbReference type="ARBA" id="ARBA00015565"/>
    </source>
</evidence>
<dbReference type="GeneID" id="35873110"/>
<dbReference type="PROSITE" id="PS00372">
    <property type="entry name" value="PTS_EIIA_TYPE_2_HIS"/>
    <property type="match status" value="1"/>
</dbReference>
<evidence type="ECO:0000256" key="4">
    <source>
        <dbReference type="ARBA" id="ARBA00022448"/>
    </source>
</evidence>
<dbReference type="CDD" id="cd00211">
    <property type="entry name" value="PTS_IIA_fru"/>
    <property type="match status" value="1"/>
</dbReference>
<evidence type="ECO:0000256" key="7">
    <source>
        <dbReference type="ARBA" id="ARBA00022597"/>
    </source>
</evidence>
<dbReference type="InterPro" id="IPR002114">
    <property type="entry name" value="PTS_HPr_Ser_P_site"/>
</dbReference>
<dbReference type="Proteomes" id="UP000182692">
    <property type="component" value="Unassembled WGS sequence"/>
</dbReference>
<keyword evidence="8" id="KW-0808">Transferase</keyword>
<dbReference type="PROSITE" id="PS00369">
    <property type="entry name" value="PTS_HPR_HIS"/>
    <property type="match status" value="1"/>
</dbReference>
<evidence type="ECO:0000256" key="1">
    <source>
        <dbReference type="ARBA" id="ARBA00003136"/>
    </source>
</evidence>
<dbReference type="GO" id="GO:0090563">
    <property type="term" value="F:protein-phosphocysteine-sugar phosphotransferase activity"/>
    <property type="evidence" value="ECO:0007669"/>
    <property type="project" value="TreeGrafter"/>
</dbReference>
<dbReference type="GO" id="GO:0005737">
    <property type="term" value="C:cytoplasm"/>
    <property type="evidence" value="ECO:0007669"/>
    <property type="project" value="UniProtKB-SubCell"/>
</dbReference>
<dbReference type="AlphaFoldDB" id="A0A1I5VHD8"/>
<keyword evidence="7" id="KW-0762">Sugar transport</keyword>
<dbReference type="GO" id="GO:0016301">
    <property type="term" value="F:kinase activity"/>
    <property type="evidence" value="ECO:0007669"/>
    <property type="project" value="UniProtKB-KW"/>
</dbReference>
<evidence type="ECO:0000256" key="8">
    <source>
        <dbReference type="ARBA" id="ARBA00022679"/>
    </source>
</evidence>
<dbReference type="PANTHER" id="PTHR30181">
    <property type="entry name" value="MANNITOL PERMEASE IIC COMPONENT"/>
    <property type="match status" value="1"/>
</dbReference>
<dbReference type="PROSITE" id="PS51094">
    <property type="entry name" value="PTS_EIIA_TYPE_2"/>
    <property type="match status" value="1"/>
</dbReference>
<dbReference type="SUPFAM" id="SSF55594">
    <property type="entry name" value="HPr-like"/>
    <property type="match status" value="1"/>
</dbReference>
<protein>
    <recommendedName>
        <fullName evidence="3">Multiphosphoryl transfer protein</fullName>
    </recommendedName>
</protein>
<dbReference type="PROSITE" id="PS51350">
    <property type="entry name" value="PTS_HPR_DOM"/>
    <property type="match status" value="1"/>
</dbReference>
<keyword evidence="10" id="KW-0418">Kinase</keyword>
<evidence type="ECO:0000313" key="14">
    <source>
        <dbReference type="Proteomes" id="UP000182692"/>
    </source>
</evidence>
<dbReference type="PANTHER" id="PTHR30181:SF3">
    <property type="entry name" value="MULTIPHOSPHORYL TRANSFER PROTEIN"/>
    <property type="match status" value="1"/>
</dbReference>
<evidence type="ECO:0000256" key="6">
    <source>
        <dbReference type="ARBA" id="ARBA00022553"/>
    </source>
</evidence>
<evidence type="ECO:0000259" key="12">
    <source>
        <dbReference type="PROSITE" id="PS51350"/>
    </source>
</evidence>
<name>A0A1I5VHD8_9GAMM</name>
<keyword evidence="4" id="KW-0813">Transport</keyword>
<accession>A0A1I5VHD8</accession>
<feature type="domain" description="PTS EIIA type-2" evidence="11">
    <location>
        <begin position="2"/>
        <end position="142"/>
    </location>
</feature>
<keyword evidence="5" id="KW-0963">Cytoplasm</keyword>
<dbReference type="Pfam" id="PF00359">
    <property type="entry name" value="PTS_EIIA_2"/>
    <property type="match status" value="1"/>
</dbReference>
<evidence type="ECO:0000256" key="10">
    <source>
        <dbReference type="ARBA" id="ARBA00022777"/>
    </source>
</evidence>
<dbReference type="NCBIfam" id="NF008319">
    <property type="entry name" value="PRK11109.1"/>
    <property type="match status" value="1"/>
</dbReference>
<comment type="function">
    <text evidence="1">The phosphoenolpyruvate-dependent sugar phosphotransferase system (sugar PTS), a major carbohydrate active transport system, catalyzes the phosphorylation of incoming sugar substrates concomitantly with their translocation across the cell membrane. The enzyme II FruAB PTS system is involved in fructose transport.</text>
</comment>
<dbReference type="InterPro" id="IPR035895">
    <property type="entry name" value="HPr-like_sf"/>
</dbReference>
<dbReference type="Pfam" id="PF00381">
    <property type="entry name" value="PTS-HPr"/>
    <property type="match status" value="1"/>
</dbReference>
<dbReference type="InterPro" id="IPR016152">
    <property type="entry name" value="PTrfase/Anion_transptr"/>
</dbReference>
<feature type="domain" description="HPr" evidence="12">
    <location>
        <begin position="281"/>
        <end position="371"/>
    </location>
</feature>
<dbReference type="PROSITE" id="PS00589">
    <property type="entry name" value="PTS_HPR_SER"/>
    <property type="match status" value="1"/>
</dbReference>
<dbReference type="Gene3D" id="3.30.1340.10">
    <property type="entry name" value="HPr-like"/>
    <property type="match status" value="1"/>
</dbReference>
<dbReference type="InterPro" id="IPR050893">
    <property type="entry name" value="Sugar_PTS"/>
</dbReference>
<evidence type="ECO:0000256" key="2">
    <source>
        <dbReference type="ARBA" id="ARBA00004496"/>
    </source>
</evidence>
<proteinExistence type="predicted"/>
<dbReference type="NCBIfam" id="TIGR01003">
    <property type="entry name" value="PTS_HPr_family"/>
    <property type="match status" value="1"/>
</dbReference>
<dbReference type="OrthoDB" id="1640042at2"/>
<dbReference type="GO" id="GO:0005886">
    <property type="term" value="C:plasma membrane"/>
    <property type="evidence" value="ECO:0007669"/>
    <property type="project" value="TreeGrafter"/>
</dbReference>
<evidence type="ECO:0000313" key="13">
    <source>
        <dbReference type="EMBL" id="SFQ06900.1"/>
    </source>
</evidence>
<sequence length="371" mass="39189">MLELTTQDILLGKHASNKEEAIKHIATDLVSKGLVADGYEHGMLAREQQNSTFLGNGIAIPHGTTDTRDLVKQTGVQIHHFANGVDWGDGNTAFLAIGIAAKSGEHLGILKQLTHVLSSDGVEESLKNAKSAEQVLAILTGENQQTLLFDEACITLHFPVTDLTSMSAVCAGKLKNARAVNHEFVADLVAKAPTHIGQGMWVTSSSKGVNQTALSLVTVESEFHQYGHPVKGLLTVAGKGTEYIEALNNVTNLLISNKLGDVFNASAADAVKMLLEVRQSGLSETFKIKNAHGLHARPGALLVSVAKTFDSQIWVTNVTAEGKQVNAKSLMKVIALGVKQGHELAFVAEGADAQQALDAIGVAISNGLGEG</sequence>
<dbReference type="InterPro" id="IPR000032">
    <property type="entry name" value="HPr-like"/>
</dbReference>
<dbReference type="STRING" id="1121869.SAMN03084138_03949"/>
<dbReference type="InterPro" id="IPR001020">
    <property type="entry name" value="PTS_HPr_His_P_site"/>
</dbReference>
<organism evidence="13 14">
    <name type="scientific">Enterovibrio norvegicus DSM 15893</name>
    <dbReference type="NCBI Taxonomy" id="1121869"/>
    <lineage>
        <taxon>Bacteria</taxon>
        <taxon>Pseudomonadati</taxon>
        <taxon>Pseudomonadota</taxon>
        <taxon>Gammaproteobacteria</taxon>
        <taxon>Vibrionales</taxon>
        <taxon>Vibrionaceae</taxon>
        <taxon>Enterovibrio</taxon>
    </lineage>
</organism>
<keyword evidence="9" id="KW-0598">Phosphotransferase system</keyword>
<dbReference type="EMBL" id="FOWR01000038">
    <property type="protein sequence ID" value="SFQ06900.1"/>
    <property type="molecule type" value="Genomic_DNA"/>
</dbReference>
<dbReference type="PRINTS" id="PR00107">
    <property type="entry name" value="PHOSPHOCPHPR"/>
</dbReference>